<dbReference type="AlphaFoldDB" id="A0A839HTK5"/>
<evidence type="ECO:0000313" key="3">
    <source>
        <dbReference type="Proteomes" id="UP000586093"/>
    </source>
</evidence>
<dbReference type="PROSITE" id="PS51257">
    <property type="entry name" value="PROKAR_LIPOPROTEIN"/>
    <property type="match status" value="1"/>
</dbReference>
<keyword evidence="3" id="KW-1185">Reference proteome</keyword>
<gene>
    <name evidence="2" type="ORF">H4F90_11540</name>
</gene>
<dbReference type="RefSeq" id="WP_182664724.1">
    <property type="nucleotide sequence ID" value="NZ_JACIVI010000004.1"/>
</dbReference>
<dbReference type="EMBL" id="JACIVI010000004">
    <property type="protein sequence ID" value="MBB1162611.1"/>
    <property type="molecule type" value="Genomic_DNA"/>
</dbReference>
<accession>A0A839HTK5</accession>
<dbReference type="InterPro" id="IPR007446">
    <property type="entry name" value="PilP"/>
</dbReference>
<name>A0A839HTK5_9BURK</name>
<dbReference type="Pfam" id="PF04351">
    <property type="entry name" value="PilP"/>
    <property type="match status" value="1"/>
</dbReference>
<dbReference type="Proteomes" id="UP000586093">
    <property type="component" value="Unassembled WGS sequence"/>
</dbReference>
<feature type="signal peptide" evidence="1">
    <location>
        <begin position="1"/>
        <end position="37"/>
    </location>
</feature>
<evidence type="ECO:0000313" key="2">
    <source>
        <dbReference type="EMBL" id="MBB1162611.1"/>
    </source>
</evidence>
<protein>
    <submittedName>
        <fullName evidence="2">Pilus assembly protein PilP</fullName>
    </submittedName>
</protein>
<sequence length="196" mass="21568">MSLALRPWGRCHRIAVLRPSLPLLLALLLAACSDDHAELDAWMAAQQATLPRKVEPFVPPQPFVPQPYEAGERPDPYNPARLAGVLPRAGLRPDALLAPELKRPRQPLEDVPLDQMAMVGLLSRAARPQALLKVGPTLHRVQVGDYLGPHYGRITAIRDSGLELREIVQDAAGDWVLRPARLELQGQPLPGPKDSR</sequence>
<reference evidence="2 3" key="1">
    <citation type="submission" date="2020-08" db="EMBL/GenBank/DDBJ databases">
        <title>Aquariorum lacteus gen. nov., sp. nov., a new member of the family Comamonadaceae, isolated from freshwater aquarium.</title>
        <authorList>
            <person name="Chun S.-J."/>
        </authorList>
    </citation>
    <scope>NUCLEOTIDE SEQUENCE [LARGE SCALE GENOMIC DNA]</scope>
    <source>
        <strain evidence="2 3">SJAQ100</strain>
    </source>
</reference>
<comment type="caution">
    <text evidence="2">The sequence shown here is derived from an EMBL/GenBank/DDBJ whole genome shotgun (WGS) entry which is preliminary data.</text>
</comment>
<dbReference type="PIRSF" id="PIRSF016481">
    <property type="entry name" value="Pilus_assembly_PilP"/>
    <property type="match status" value="1"/>
</dbReference>
<proteinExistence type="predicted"/>
<feature type="chain" id="PRO_5032277001" evidence="1">
    <location>
        <begin position="38"/>
        <end position="196"/>
    </location>
</feature>
<organism evidence="2 3">
    <name type="scientific">Aquariibacter albus</name>
    <dbReference type="NCBI Taxonomy" id="2759899"/>
    <lineage>
        <taxon>Bacteria</taxon>
        <taxon>Pseudomonadati</taxon>
        <taxon>Pseudomonadota</taxon>
        <taxon>Betaproteobacteria</taxon>
        <taxon>Burkholderiales</taxon>
        <taxon>Sphaerotilaceae</taxon>
        <taxon>Aquariibacter</taxon>
    </lineage>
</organism>
<keyword evidence="1" id="KW-0732">Signal</keyword>
<evidence type="ECO:0000256" key="1">
    <source>
        <dbReference type="SAM" id="SignalP"/>
    </source>
</evidence>
<dbReference type="Gene3D" id="2.30.30.830">
    <property type="match status" value="1"/>
</dbReference>